<proteinExistence type="predicted"/>
<gene>
    <name evidence="1" type="ORF">HGG76_26840</name>
</gene>
<dbReference type="Proteomes" id="UP000558475">
    <property type="component" value="Unassembled WGS sequence"/>
</dbReference>
<organism evidence="1 2">
    <name type="scientific">Brucella tritici</name>
    <dbReference type="NCBI Taxonomy" id="94626"/>
    <lineage>
        <taxon>Bacteria</taxon>
        <taxon>Pseudomonadati</taxon>
        <taxon>Pseudomonadota</taxon>
        <taxon>Alphaproteobacteria</taxon>
        <taxon>Hyphomicrobiales</taxon>
        <taxon>Brucellaceae</taxon>
        <taxon>Brucella/Ochrobactrum group</taxon>
        <taxon>Brucella</taxon>
    </lineage>
</organism>
<evidence type="ECO:0000313" key="1">
    <source>
        <dbReference type="EMBL" id="NKW11222.1"/>
    </source>
</evidence>
<evidence type="ECO:0000313" key="2">
    <source>
        <dbReference type="Proteomes" id="UP000558475"/>
    </source>
</evidence>
<comment type="caution">
    <text evidence="1">The sequence shown here is derived from an EMBL/GenBank/DDBJ whole genome shotgun (WGS) entry which is preliminary data.</text>
</comment>
<dbReference type="AlphaFoldDB" id="A0A7X6JBS7"/>
<protein>
    <submittedName>
        <fullName evidence="1">Uncharacterized protein</fullName>
    </submittedName>
</protein>
<name>A0A7X6JBS7_9HYPH</name>
<sequence length="138" mass="15194">MIKTYIFAAMIVGFIFSSGDGKAGEWWQDTFIKEGSGICENNDSIRTFSATTMEGWETSCKITKQHNIKDIDAIVLDYECGGNDLDPEITKPRELIVKLPDGIRIFPGGAKFQYCASINPYLLPQSTPKSPIAPLIAA</sequence>
<dbReference type="EMBL" id="JAAXZB010000005">
    <property type="protein sequence ID" value="NKW11222.1"/>
    <property type="molecule type" value="Genomic_DNA"/>
</dbReference>
<reference evidence="1 2" key="1">
    <citation type="submission" date="2020-04" db="EMBL/GenBank/DDBJ databases">
        <title>Whole genome sequencing of clinical and environmental type strains of Ochrobactrum.</title>
        <authorList>
            <person name="Dharne M."/>
        </authorList>
    </citation>
    <scope>NUCLEOTIDE SEQUENCE [LARGE SCALE GENOMIC DNA]</scope>
    <source>
        <strain evidence="1 2">DSM 13340</strain>
    </source>
</reference>
<accession>A0A7X6JBS7</accession>